<dbReference type="AlphaFoldDB" id="A0A645I185"/>
<gene>
    <name evidence="1" type="ORF">SDC9_192614</name>
</gene>
<sequence length="80" mass="8739">MVCKVPSYGSNNTHVCAICNHVGLEDEVAFVSSICKTSNSGEGAYRSIGFNICLDSQKCNDRIVSVEKLEEILKDVNNIK</sequence>
<organism evidence="1">
    <name type="scientific">bioreactor metagenome</name>
    <dbReference type="NCBI Taxonomy" id="1076179"/>
    <lineage>
        <taxon>unclassified sequences</taxon>
        <taxon>metagenomes</taxon>
        <taxon>ecological metagenomes</taxon>
    </lineage>
</organism>
<evidence type="ECO:0008006" key="2">
    <source>
        <dbReference type="Google" id="ProtNLM"/>
    </source>
</evidence>
<evidence type="ECO:0000313" key="1">
    <source>
        <dbReference type="EMBL" id="MPN45047.1"/>
    </source>
</evidence>
<comment type="caution">
    <text evidence="1">The sequence shown here is derived from an EMBL/GenBank/DDBJ whole genome shotgun (WGS) entry which is preliminary data.</text>
</comment>
<dbReference type="EMBL" id="VSSQ01104638">
    <property type="protein sequence ID" value="MPN45047.1"/>
    <property type="molecule type" value="Genomic_DNA"/>
</dbReference>
<reference evidence="1" key="1">
    <citation type="submission" date="2019-08" db="EMBL/GenBank/DDBJ databases">
        <authorList>
            <person name="Kucharzyk K."/>
            <person name="Murdoch R.W."/>
            <person name="Higgins S."/>
            <person name="Loffler F."/>
        </authorList>
    </citation>
    <scope>NUCLEOTIDE SEQUENCE</scope>
</reference>
<proteinExistence type="predicted"/>
<protein>
    <recommendedName>
        <fullName evidence="2">Elongation factor G-binding protein C-terminal treble-clef zinc-finger domain-containing protein</fullName>
    </recommendedName>
</protein>
<accession>A0A645I185</accession>
<name>A0A645I185_9ZZZZ</name>